<protein>
    <submittedName>
        <fullName evidence="3">Hpt protein</fullName>
    </submittedName>
</protein>
<dbReference type="RefSeq" id="WP_015337315.1">
    <property type="nucleotide sequence ID" value="NC_020055.1"/>
</dbReference>
<evidence type="ECO:0000313" key="4">
    <source>
        <dbReference type="Proteomes" id="UP000010808"/>
    </source>
</evidence>
<dbReference type="OrthoDB" id="5460624at2"/>
<proteinExistence type="predicted"/>
<accession>L0REU1</accession>
<dbReference type="GO" id="GO:0000160">
    <property type="term" value="P:phosphorelay signal transduction system"/>
    <property type="evidence" value="ECO:0007669"/>
    <property type="project" value="InterPro"/>
</dbReference>
<evidence type="ECO:0000259" key="2">
    <source>
        <dbReference type="PROSITE" id="PS50894"/>
    </source>
</evidence>
<dbReference type="HOGENOM" id="CLU_159152_1_0_7"/>
<gene>
    <name evidence="3" type="ORF">DESAM_22448</name>
</gene>
<keyword evidence="4" id="KW-1185">Reference proteome</keyword>
<reference evidence="3 4" key="1">
    <citation type="submission" date="2012-10" db="EMBL/GenBank/DDBJ databases">
        <authorList>
            <person name="Genoscope - CEA"/>
        </authorList>
    </citation>
    <scope>NUCLEOTIDE SEQUENCE [LARGE SCALE GENOMIC DNA]</scope>
    <source>
        <strain evidence="4">AM13 / DSM 14728</strain>
    </source>
</reference>
<dbReference type="Pfam" id="PF01627">
    <property type="entry name" value="Hpt"/>
    <property type="match status" value="1"/>
</dbReference>
<dbReference type="STRING" id="1121451.DESAM_22448"/>
<evidence type="ECO:0000256" key="1">
    <source>
        <dbReference type="PROSITE-ProRule" id="PRU00110"/>
    </source>
</evidence>
<sequence length="100" mass="11321">MAGKITEEISKDLEVLIPGFMDNTYREIKDLETALKCDNLTDVLRIGHNIKGSALNYGFNQLAEIGRGIEISAADKRKRQVYTLLNELKCYAEQVEIIFV</sequence>
<evidence type="ECO:0000313" key="3">
    <source>
        <dbReference type="EMBL" id="CCO24715.1"/>
    </source>
</evidence>
<name>L0REU1_9BACT</name>
<dbReference type="InterPro" id="IPR008207">
    <property type="entry name" value="Sig_transdc_His_kin_Hpt_dom"/>
</dbReference>
<dbReference type="eggNOG" id="COG2198">
    <property type="taxonomic scope" value="Bacteria"/>
</dbReference>
<dbReference type="InterPro" id="IPR036641">
    <property type="entry name" value="HPT_dom_sf"/>
</dbReference>
<dbReference type="EMBL" id="FO203522">
    <property type="protein sequence ID" value="CCO24715.1"/>
    <property type="molecule type" value="Genomic_DNA"/>
</dbReference>
<dbReference type="PATRIC" id="fig|1121451.3.peg.2663"/>
<dbReference type="GO" id="GO:0004672">
    <property type="term" value="F:protein kinase activity"/>
    <property type="evidence" value="ECO:0007669"/>
    <property type="project" value="UniProtKB-ARBA"/>
</dbReference>
<dbReference type="Proteomes" id="UP000010808">
    <property type="component" value="Chromosome"/>
</dbReference>
<dbReference type="Gene3D" id="1.20.120.160">
    <property type="entry name" value="HPT domain"/>
    <property type="match status" value="1"/>
</dbReference>
<dbReference type="PROSITE" id="PS50894">
    <property type="entry name" value="HPT"/>
    <property type="match status" value="1"/>
</dbReference>
<feature type="modified residue" description="Phosphohistidine" evidence="1">
    <location>
        <position position="48"/>
    </location>
</feature>
<feature type="domain" description="HPt" evidence="2">
    <location>
        <begin position="9"/>
        <end position="100"/>
    </location>
</feature>
<dbReference type="KEGG" id="dhy:DESAM_22448"/>
<dbReference type="AlphaFoldDB" id="L0REU1"/>
<keyword evidence="1" id="KW-0597">Phosphoprotein</keyword>
<dbReference type="SUPFAM" id="SSF47226">
    <property type="entry name" value="Histidine-containing phosphotransfer domain, HPT domain"/>
    <property type="match status" value="1"/>
</dbReference>
<organism evidence="3 4">
    <name type="scientific">Maridesulfovibrio hydrothermalis AM13 = DSM 14728</name>
    <dbReference type="NCBI Taxonomy" id="1121451"/>
    <lineage>
        <taxon>Bacteria</taxon>
        <taxon>Pseudomonadati</taxon>
        <taxon>Thermodesulfobacteriota</taxon>
        <taxon>Desulfovibrionia</taxon>
        <taxon>Desulfovibrionales</taxon>
        <taxon>Desulfovibrionaceae</taxon>
        <taxon>Maridesulfovibrio</taxon>
    </lineage>
</organism>